<name>A0AAW1DZS4_ZOAVI</name>
<sequence>MMFSFFRRALTNHLLIGPNLTSSFADQSKRHYLVGTLGKEKENSTVHNLQERNISNRSTAVLIGEQKEKLVFIHKTCSGFYSALIIKMV</sequence>
<organism evidence="1 2">
    <name type="scientific">Zoarces viviparus</name>
    <name type="common">Viviparous eelpout</name>
    <name type="synonym">Blennius viviparus</name>
    <dbReference type="NCBI Taxonomy" id="48416"/>
    <lineage>
        <taxon>Eukaryota</taxon>
        <taxon>Metazoa</taxon>
        <taxon>Chordata</taxon>
        <taxon>Craniata</taxon>
        <taxon>Vertebrata</taxon>
        <taxon>Euteleostomi</taxon>
        <taxon>Actinopterygii</taxon>
        <taxon>Neopterygii</taxon>
        <taxon>Teleostei</taxon>
        <taxon>Neoteleostei</taxon>
        <taxon>Acanthomorphata</taxon>
        <taxon>Eupercaria</taxon>
        <taxon>Perciformes</taxon>
        <taxon>Cottioidei</taxon>
        <taxon>Zoarcales</taxon>
        <taxon>Zoarcidae</taxon>
        <taxon>Zoarcinae</taxon>
        <taxon>Zoarces</taxon>
    </lineage>
</organism>
<evidence type="ECO:0000313" key="2">
    <source>
        <dbReference type="Proteomes" id="UP001488805"/>
    </source>
</evidence>
<reference evidence="1 2" key="1">
    <citation type="journal article" date="2024" name="Genome Biol. Evol.">
        <title>Chromosome-level genome assembly of the viviparous eelpout Zoarces viviparus.</title>
        <authorList>
            <person name="Fuhrmann N."/>
            <person name="Brasseur M.V."/>
            <person name="Bakowski C.E."/>
            <person name="Podsiadlowski L."/>
            <person name="Prost S."/>
            <person name="Krehenwinkel H."/>
            <person name="Mayer C."/>
        </authorList>
    </citation>
    <scope>NUCLEOTIDE SEQUENCE [LARGE SCALE GENOMIC DNA]</scope>
    <source>
        <strain evidence="1">NO-MEL_2022_Ind0_liver</strain>
    </source>
</reference>
<dbReference type="AlphaFoldDB" id="A0AAW1DZS4"/>
<comment type="caution">
    <text evidence="1">The sequence shown here is derived from an EMBL/GenBank/DDBJ whole genome shotgun (WGS) entry which is preliminary data.</text>
</comment>
<evidence type="ECO:0000313" key="1">
    <source>
        <dbReference type="EMBL" id="KAK9515507.1"/>
    </source>
</evidence>
<proteinExistence type="predicted"/>
<protein>
    <submittedName>
        <fullName evidence="1">Uncharacterized protein</fullName>
    </submittedName>
</protein>
<accession>A0AAW1DZS4</accession>
<dbReference type="EMBL" id="JBCEZU010000586">
    <property type="protein sequence ID" value="KAK9515507.1"/>
    <property type="molecule type" value="Genomic_DNA"/>
</dbReference>
<dbReference type="Proteomes" id="UP001488805">
    <property type="component" value="Unassembled WGS sequence"/>
</dbReference>
<gene>
    <name evidence="1" type="ORF">VZT92_026148</name>
</gene>
<keyword evidence="2" id="KW-1185">Reference proteome</keyword>